<dbReference type="EMBL" id="LFOE01000039">
    <property type="protein sequence ID" value="OBY30093.1"/>
    <property type="molecule type" value="Genomic_DNA"/>
</dbReference>
<keyword evidence="2" id="KW-0378">Hydrolase</keyword>
<organism evidence="2 3">
    <name type="scientific">Mycolicibacter kumamotonensis</name>
    <dbReference type="NCBI Taxonomy" id="354243"/>
    <lineage>
        <taxon>Bacteria</taxon>
        <taxon>Bacillati</taxon>
        <taxon>Actinomycetota</taxon>
        <taxon>Actinomycetes</taxon>
        <taxon>Mycobacteriales</taxon>
        <taxon>Mycobacteriaceae</taxon>
        <taxon>Mycolicibacter</taxon>
    </lineage>
</organism>
<evidence type="ECO:0000259" key="1">
    <source>
        <dbReference type="Pfam" id="PF00561"/>
    </source>
</evidence>
<dbReference type="GO" id="GO:0016020">
    <property type="term" value="C:membrane"/>
    <property type="evidence" value="ECO:0007669"/>
    <property type="project" value="TreeGrafter"/>
</dbReference>
<comment type="caution">
    <text evidence="2">The sequence shown here is derived from an EMBL/GenBank/DDBJ whole genome shotgun (WGS) entry which is preliminary data.</text>
</comment>
<dbReference type="Proteomes" id="UP000092668">
    <property type="component" value="Unassembled WGS sequence"/>
</dbReference>
<dbReference type="InterPro" id="IPR029058">
    <property type="entry name" value="AB_hydrolase_fold"/>
</dbReference>
<dbReference type="Pfam" id="PF00561">
    <property type="entry name" value="Abhydrolase_1"/>
    <property type="match status" value="1"/>
</dbReference>
<dbReference type="GO" id="GO:0047372">
    <property type="term" value="F:monoacylglycerol lipase activity"/>
    <property type="evidence" value="ECO:0007669"/>
    <property type="project" value="TreeGrafter"/>
</dbReference>
<dbReference type="InterPro" id="IPR050266">
    <property type="entry name" value="AB_hydrolase_sf"/>
</dbReference>
<keyword evidence="3" id="KW-1185">Reference proteome</keyword>
<dbReference type="AlphaFoldDB" id="A0A1B8SBH9"/>
<dbReference type="Gene3D" id="3.40.50.1820">
    <property type="entry name" value="alpha/beta hydrolase"/>
    <property type="match status" value="1"/>
</dbReference>
<accession>A0A1B8SBH9</accession>
<protein>
    <submittedName>
        <fullName evidence="2">Alpha/beta hydrolase</fullName>
    </submittedName>
</protein>
<dbReference type="STRING" id="354243.BST28_19600"/>
<name>A0A1B8SBH9_9MYCO</name>
<dbReference type="PATRIC" id="fig|354243.3.peg.4005"/>
<dbReference type="GO" id="GO:0046464">
    <property type="term" value="P:acylglycerol catabolic process"/>
    <property type="evidence" value="ECO:0007669"/>
    <property type="project" value="TreeGrafter"/>
</dbReference>
<dbReference type="PANTHER" id="PTHR43798">
    <property type="entry name" value="MONOACYLGLYCEROL LIPASE"/>
    <property type="match status" value="1"/>
</dbReference>
<dbReference type="PRINTS" id="PR00412">
    <property type="entry name" value="EPOXHYDRLASE"/>
</dbReference>
<dbReference type="PANTHER" id="PTHR43798:SF33">
    <property type="entry name" value="HYDROLASE, PUTATIVE (AFU_ORTHOLOGUE AFUA_2G14860)-RELATED"/>
    <property type="match status" value="1"/>
</dbReference>
<reference evidence="2 3" key="1">
    <citation type="submission" date="2015-06" db="EMBL/GenBank/DDBJ databases">
        <title>Genome sequence of Mycobacterium kumamotonense strain Roo.</title>
        <authorList>
            <person name="Greninger A.L."/>
            <person name="Cunningham G."/>
            <person name="Miller S."/>
        </authorList>
    </citation>
    <scope>NUCLEOTIDE SEQUENCE [LARGE SCALE GENOMIC DNA]</scope>
    <source>
        <strain evidence="2 3">Roo</strain>
    </source>
</reference>
<dbReference type="InterPro" id="IPR000639">
    <property type="entry name" value="Epox_hydrolase-like"/>
</dbReference>
<dbReference type="InterPro" id="IPR000073">
    <property type="entry name" value="AB_hydrolase_1"/>
</dbReference>
<gene>
    <name evidence="2" type="ORF">ACT18_19370</name>
</gene>
<feature type="domain" description="AB hydrolase-1" evidence="1">
    <location>
        <begin position="28"/>
        <end position="136"/>
    </location>
</feature>
<evidence type="ECO:0000313" key="3">
    <source>
        <dbReference type="Proteomes" id="UP000092668"/>
    </source>
</evidence>
<dbReference type="SUPFAM" id="SSF53474">
    <property type="entry name" value="alpha/beta-Hydrolases"/>
    <property type="match status" value="1"/>
</dbReference>
<dbReference type="RefSeq" id="WP_019737569.1">
    <property type="nucleotide sequence ID" value="NZ_LFOE01000039.1"/>
</dbReference>
<sequence length="312" mass="34259">MNSPTTVTSTDGVSLAVHAYTDLDPQRPTILAIHGYPDNHHVWDPVAHELAEKYPGRYNVVAYDVRGAGASAAPADRSGYRLPRLVDDVGAVIDHLGVAEVHLLGHDWGSIQGWAAITDPSVAPKIASYTSISGPHLDYAGRFLRSPRNLRSMVDVVRQLLESSYIWLFLTPRLPEAIFRSGLGGRLIDTLERIGRSGGPRRATHRGENDYVNGLNLYRANMPRPLIKPAVPLPSTDVAVQVLAPRLDLFVSPALQRFTGAIPPRHRVLDIDGGHWVVTDRPGMIARLVGEWVDQNVADNEDVPSRDVPDIR</sequence>
<evidence type="ECO:0000313" key="2">
    <source>
        <dbReference type="EMBL" id="OBY30093.1"/>
    </source>
</evidence>
<proteinExistence type="predicted"/>